<dbReference type="InterPro" id="IPR011990">
    <property type="entry name" value="TPR-like_helical_dom_sf"/>
</dbReference>
<organism evidence="3 4">
    <name type="scientific">Colocasia esculenta</name>
    <name type="common">Wild taro</name>
    <name type="synonym">Arum esculentum</name>
    <dbReference type="NCBI Taxonomy" id="4460"/>
    <lineage>
        <taxon>Eukaryota</taxon>
        <taxon>Viridiplantae</taxon>
        <taxon>Streptophyta</taxon>
        <taxon>Embryophyta</taxon>
        <taxon>Tracheophyta</taxon>
        <taxon>Spermatophyta</taxon>
        <taxon>Magnoliopsida</taxon>
        <taxon>Liliopsida</taxon>
        <taxon>Araceae</taxon>
        <taxon>Aroideae</taxon>
        <taxon>Colocasieae</taxon>
        <taxon>Colocasia</taxon>
    </lineage>
</organism>
<dbReference type="Pfam" id="PF13041">
    <property type="entry name" value="PPR_2"/>
    <property type="match status" value="1"/>
</dbReference>
<evidence type="ECO:0000313" key="4">
    <source>
        <dbReference type="Proteomes" id="UP000652761"/>
    </source>
</evidence>
<dbReference type="FunFam" id="1.25.40.10:FF:000090">
    <property type="entry name" value="Pentatricopeptide repeat-containing protein, chloroplastic"/>
    <property type="match status" value="1"/>
</dbReference>
<dbReference type="Pfam" id="PF01535">
    <property type="entry name" value="PPR"/>
    <property type="match status" value="3"/>
</dbReference>
<dbReference type="PANTHER" id="PTHR47926">
    <property type="entry name" value="PENTATRICOPEPTIDE REPEAT-CONTAINING PROTEIN"/>
    <property type="match status" value="1"/>
</dbReference>
<dbReference type="OrthoDB" id="185373at2759"/>
<dbReference type="InterPro" id="IPR002885">
    <property type="entry name" value="PPR_rpt"/>
</dbReference>
<dbReference type="AlphaFoldDB" id="A0A843VVE0"/>
<feature type="repeat" description="PPR" evidence="2">
    <location>
        <begin position="15"/>
        <end position="49"/>
    </location>
</feature>
<evidence type="ECO:0008006" key="5">
    <source>
        <dbReference type="Google" id="ProtNLM"/>
    </source>
</evidence>
<keyword evidence="4" id="KW-1185">Reference proteome</keyword>
<name>A0A843VVE0_COLES</name>
<feature type="repeat" description="PPR" evidence="2">
    <location>
        <begin position="153"/>
        <end position="189"/>
    </location>
</feature>
<dbReference type="Gene3D" id="1.25.40.10">
    <property type="entry name" value="Tetratricopeptide repeat domain"/>
    <property type="match status" value="3"/>
</dbReference>
<proteinExistence type="predicted"/>
<dbReference type="Pfam" id="PF20431">
    <property type="entry name" value="E_motif"/>
    <property type="match status" value="1"/>
</dbReference>
<evidence type="ECO:0000256" key="1">
    <source>
        <dbReference type="ARBA" id="ARBA00022737"/>
    </source>
</evidence>
<dbReference type="GO" id="GO:0003723">
    <property type="term" value="F:RNA binding"/>
    <property type="evidence" value="ECO:0007669"/>
    <property type="project" value="InterPro"/>
</dbReference>
<protein>
    <recommendedName>
        <fullName evidence="5">Pentatricopeptide repeat-containing protein</fullName>
    </recommendedName>
</protein>
<dbReference type="InterPro" id="IPR046960">
    <property type="entry name" value="PPR_At4g14850-like_plant"/>
</dbReference>
<dbReference type="PROSITE" id="PS51375">
    <property type="entry name" value="PPR"/>
    <property type="match status" value="3"/>
</dbReference>
<dbReference type="NCBIfam" id="TIGR00756">
    <property type="entry name" value="PPR"/>
    <property type="match status" value="2"/>
</dbReference>
<accession>A0A843VVE0</accession>
<comment type="caution">
    <text evidence="3">The sequence shown here is derived from an EMBL/GenBank/DDBJ whole genome shotgun (WGS) entry which is preliminary data.</text>
</comment>
<sequence>MRSTAASCGNQRRRLLLSYTKLLAAHVNGGRHKKALSLFSEMRSSPNLPALDPFAFPLALKSCAALRLPRATAALHAHTVKVGLLSSSPFVSSALIDAYGKCLAPSVVNARHLFDELSQRNAVVWNAMIALYSRVGDVGGALRLLDIMDVPPIPSTYNPVIAALAELGDNGASRALQLHRQMQAKGVKPNLITVLALFPACVGVAALNSVKEIHGFAARNSILPEIRLSSGLVEAYGRCGSLIYARRIFDEIDERDVVAWSSMVSAYAFHGEAETAMSLFRQMETAGVSPDGIMFLGVLKACSHAGMADEAQKYFELMQKDYGMEPGSDHYACLVDVLSRAGRLHEAYNIIEGMPVRVTAKAWGALLGACRNYGEVGLAEIAGRALFEIEPDNAGNFVLLASIYTNAGMFEEADRVRREMEERCVYVGQMSTVGSQVSDAHASVIGQWTPDVGCRPPDVVRCVSAVRHRLPVVGR</sequence>
<feature type="repeat" description="PPR" evidence="2">
    <location>
        <begin position="256"/>
        <end position="290"/>
    </location>
</feature>
<keyword evidence="1" id="KW-0677">Repeat</keyword>
<dbReference type="InterPro" id="IPR046848">
    <property type="entry name" value="E_motif"/>
</dbReference>
<dbReference type="PANTHER" id="PTHR47926:SF426">
    <property type="entry name" value="TETRATRICOPEPTIDE-LIKE HELICAL DOMAIN SUPERFAMILY, DYW DOMAIN-CONTAINING PROTEIN"/>
    <property type="match status" value="1"/>
</dbReference>
<dbReference type="Proteomes" id="UP000652761">
    <property type="component" value="Unassembled WGS sequence"/>
</dbReference>
<evidence type="ECO:0000313" key="3">
    <source>
        <dbReference type="EMBL" id="MQL99885.1"/>
    </source>
</evidence>
<dbReference type="EMBL" id="NMUH01002425">
    <property type="protein sequence ID" value="MQL99885.1"/>
    <property type="molecule type" value="Genomic_DNA"/>
</dbReference>
<dbReference type="SUPFAM" id="SSF48452">
    <property type="entry name" value="TPR-like"/>
    <property type="match status" value="1"/>
</dbReference>
<dbReference type="GO" id="GO:0009451">
    <property type="term" value="P:RNA modification"/>
    <property type="evidence" value="ECO:0007669"/>
    <property type="project" value="InterPro"/>
</dbReference>
<evidence type="ECO:0000256" key="2">
    <source>
        <dbReference type="PROSITE-ProRule" id="PRU00708"/>
    </source>
</evidence>
<gene>
    <name evidence="3" type="ORF">Taro_032611</name>
</gene>
<reference evidence="3" key="1">
    <citation type="submission" date="2017-07" db="EMBL/GenBank/DDBJ databases">
        <title>Taro Niue Genome Assembly and Annotation.</title>
        <authorList>
            <person name="Atibalentja N."/>
            <person name="Keating K."/>
            <person name="Fields C.J."/>
        </authorList>
    </citation>
    <scope>NUCLEOTIDE SEQUENCE</scope>
    <source>
        <strain evidence="3">Niue_2</strain>
        <tissue evidence="3">Leaf</tissue>
    </source>
</reference>